<keyword evidence="3" id="KW-1185">Reference proteome</keyword>
<dbReference type="EMBL" id="AP022829">
    <property type="protein sequence ID" value="BCA87614.1"/>
    <property type="molecule type" value="Genomic_DNA"/>
</dbReference>
<dbReference type="KEGG" id="ahat:ADCFC_02330"/>
<accession>A0A6F8SIN5</accession>
<feature type="region of interest" description="Disordered" evidence="1">
    <location>
        <begin position="1"/>
        <end position="67"/>
    </location>
</feature>
<organism evidence="2 3">
    <name type="scientific">Adlercreutzia hattorii</name>
    <dbReference type="NCBI Taxonomy" id="2707299"/>
    <lineage>
        <taxon>Bacteria</taxon>
        <taxon>Bacillati</taxon>
        <taxon>Actinomycetota</taxon>
        <taxon>Coriobacteriia</taxon>
        <taxon>Eggerthellales</taxon>
        <taxon>Eggerthellaceae</taxon>
        <taxon>Adlercreutzia</taxon>
    </lineage>
</organism>
<name>A0A6F8SIN5_9ACTN</name>
<protein>
    <submittedName>
        <fullName evidence="2">Uncharacterized protein</fullName>
    </submittedName>
</protein>
<dbReference type="Proteomes" id="UP000501727">
    <property type="component" value="Chromosome"/>
</dbReference>
<reference evidence="3" key="2">
    <citation type="submission" date="2020-03" db="EMBL/GenBank/DDBJ databases">
        <title>Complete Genome Sequence of Adlercreutzia sp. strain 8CFCBH1 Producing Equol, Isolated from Healthy Japanese Feces.</title>
        <authorList>
            <person name="Ogata Y."/>
            <person name="Sakamoto M."/>
            <person name="Ohkuma M."/>
            <person name="Hattori M."/>
            <person name="Suda W."/>
        </authorList>
    </citation>
    <scope>NUCLEOTIDE SEQUENCE [LARGE SCALE GENOMIC DNA]</scope>
    <source>
        <strain evidence="3">8CFCBH1</strain>
    </source>
</reference>
<evidence type="ECO:0000313" key="2">
    <source>
        <dbReference type="EMBL" id="BCA87614.1"/>
    </source>
</evidence>
<reference evidence="3" key="1">
    <citation type="journal article" date="2020" name="Microbiol. Resour. Announc.">
        <title>Complete Genome Sequence of Adlercreutzia sp. Strain 8CFCBH1, a Potent Producer of Equol, Isolated from Healthy Japanese Feces.</title>
        <authorList>
            <person name="Ogata Y."/>
            <person name="Sakamoto M."/>
            <person name="Ohkuma M."/>
            <person name="Hattori M."/>
            <person name="Suda W."/>
        </authorList>
    </citation>
    <scope>NUCLEOTIDE SEQUENCE [LARGE SCALE GENOMIC DNA]</scope>
    <source>
        <strain evidence="3">8CFCBH1</strain>
    </source>
</reference>
<evidence type="ECO:0000256" key="1">
    <source>
        <dbReference type="SAM" id="MobiDB-lite"/>
    </source>
</evidence>
<gene>
    <name evidence="2" type="ORF">ADCFC_01130</name>
</gene>
<dbReference type="AlphaFoldDB" id="A0A6F8SIN5"/>
<evidence type="ECO:0000313" key="3">
    <source>
        <dbReference type="Proteomes" id="UP000501727"/>
    </source>
</evidence>
<proteinExistence type="predicted"/>
<feature type="compositionally biased region" description="Basic and acidic residues" evidence="1">
    <location>
        <begin position="21"/>
        <end position="33"/>
    </location>
</feature>
<sequence>MHDTAAAESRMPIRATSRAPVVHDPHAKTDVDTKTAMPPNPTTKTTGFSGAEERRATPTLPIRPKATDGIHTFATLSFGRRLSRPRTTKQIASIVE</sequence>